<gene>
    <name evidence="12" type="ORF">EDD57_13231</name>
</gene>
<comment type="subcellular location">
    <subcellularLocation>
        <location evidence="1">Cytoplasm</location>
    </subcellularLocation>
</comment>
<dbReference type="GO" id="GO:0004719">
    <property type="term" value="F:protein-L-isoaspartate (D-aspartate) O-methyltransferase activity"/>
    <property type="evidence" value="ECO:0007669"/>
    <property type="project" value="UniProtKB-EC"/>
</dbReference>
<dbReference type="PANTHER" id="PTHR11579:SF0">
    <property type="entry name" value="PROTEIN-L-ISOASPARTATE(D-ASPARTATE) O-METHYLTRANSFERASE"/>
    <property type="match status" value="1"/>
</dbReference>
<keyword evidence="5" id="KW-0963">Cytoplasm</keyword>
<organism evidence="12 13">
    <name type="scientific">Baia soyae</name>
    <dbReference type="NCBI Taxonomy" id="1544746"/>
    <lineage>
        <taxon>Bacteria</taxon>
        <taxon>Bacillati</taxon>
        <taxon>Bacillota</taxon>
        <taxon>Bacilli</taxon>
        <taxon>Bacillales</taxon>
        <taxon>Thermoactinomycetaceae</taxon>
        <taxon>Baia</taxon>
    </lineage>
</organism>
<reference evidence="12 13" key="1">
    <citation type="submission" date="2019-03" db="EMBL/GenBank/DDBJ databases">
        <title>Genomic Encyclopedia of Type Strains, Phase IV (KMG-IV): sequencing the most valuable type-strain genomes for metagenomic binning, comparative biology and taxonomic classification.</title>
        <authorList>
            <person name="Goeker M."/>
        </authorList>
    </citation>
    <scope>NUCLEOTIDE SEQUENCE [LARGE SCALE GENOMIC DNA]</scope>
    <source>
        <strain evidence="12 13">DSM 46831</strain>
    </source>
</reference>
<evidence type="ECO:0000256" key="2">
    <source>
        <dbReference type="ARBA" id="ARBA00005369"/>
    </source>
</evidence>
<name>A0A4R2RRV0_9BACL</name>
<dbReference type="SUPFAM" id="SSF53335">
    <property type="entry name" value="S-adenosyl-L-methionine-dependent methyltransferases"/>
    <property type="match status" value="1"/>
</dbReference>
<keyword evidence="13" id="KW-1185">Reference proteome</keyword>
<evidence type="ECO:0000313" key="12">
    <source>
        <dbReference type="EMBL" id="TCP65549.1"/>
    </source>
</evidence>
<evidence type="ECO:0000256" key="11">
    <source>
        <dbReference type="ARBA" id="ARBA00031350"/>
    </source>
</evidence>
<dbReference type="Pfam" id="PF01135">
    <property type="entry name" value="PCMT"/>
    <property type="match status" value="1"/>
</dbReference>
<comment type="similarity">
    <text evidence="2">Belongs to the methyltransferase superfamily. L-isoaspartyl/D-aspartyl protein methyltransferase family.</text>
</comment>
<evidence type="ECO:0000256" key="10">
    <source>
        <dbReference type="ARBA" id="ARBA00031323"/>
    </source>
</evidence>
<comment type="caution">
    <text evidence="12">The sequence shown here is derived from an EMBL/GenBank/DDBJ whole genome shotgun (WGS) entry which is preliminary data.</text>
</comment>
<evidence type="ECO:0000256" key="3">
    <source>
        <dbReference type="ARBA" id="ARBA00011890"/>
    </source>
</evidence>
<evidence type="ECO:0000256" key="9">
    <source>
        <dbReference type="ARBA" id="ARBA00030757"/>
    </source>
</evidence>
<evidence type="ECO:0000256" key="6">
    <source>
        <dbReference type="ARBA" id="ARBA00022603"/>
    </source>
</evidence>
<keyword evidence="8" id="KW-0949">S-adenosyl-L-methionine</keyword>
<dbReference type="Proteomes" id="UP000294746">
    <property type="component" value="Unassembled WGS sequence"/>
</dbReference>
<evidence type="ECO:0000256" key="1">
    <source>
        <dbReference type="ARBA" id="ARBA00004496"/>
    </source>
</evidence>
<accession>A0A4R2RRV0</accession>
<dbReference type="GO" id="GO:0005737">
    <property type="term" value="C:cytoplasm"/>
    <property type="evidence" value="ECO:0007669"/>
    <property type="project" value="UniProtKB-SubCell"/>
</dbReference>
<dbReference type="EMBL" id="SLXV01000032">
    <property type="protein sequence ID" value="TCP65549.1"/>
    <property type="molecule type" value="Genomic_DNA"/>
</dbReference>
<evidence type="ECO:0000256" key="4">
    <source>
        <dbReference type="ARBA" id="ARBA00013346"/>
    </source>
</evidence>
<evidence type="ECO:0000313" key="13">
    <source>
        <dbReference type="Proteomes" id="UP000294746"/>
    </source>
</evidence>
<dbReference type="CDD" id="cd02440">
    <property type="entry name" value="AdoMet_MTases"/>
    <property type="match status" value="1"/>
</dbReference>
<dbReference type="Gene3D" id="3.40.50.150">
    <property type="entry name" value="Vaccinia Virus protein VP39"/>
    <property type="match status" value="1"/>
</dbReference>
<dbReference type="OrthoDB" id="9772751at2"/>
<dbReference type="AlphaFoldDB" id="A0A4R2RRV0"/>
<dbReference type="GO" id="GO:0032259">
    <property type="term" value="P:methylation"/>
    <property type="evidence" value="ECO:0007669"/>
    <property type="project" value="UniProtKB-KW"/>
</dbReference>
<evidence type="ECO:0000256" key="5">
    <source>
        <dbReference type="ARBA" id="ARBA00022490"/>
    </source>
</evidence>
<dbReference type="InterPro" id="IPR000682">
    <property type="entry name" value="PCMT"/>
</dbReference>
<evidence type="ECO:0000256" key="7">
    <source>
        <dbReference type="ARBA" id="ARBA00022679"/>
    </source>
</evidence>
<proteinExistence type="inferred from homology"/>
<dbReference type="EC" id="2.1.1.77" evidence="3"/>
<evidence type="ECO:0000256" key="8">
    <source>
        <dbReference type="ARBA" id="ARBA00022691"/>
    </source>
</evidence>
<protein>
    <recommendedName>
        <fullName evidence="4">Protein-L-isoaspartate O-methyltransferase</fullName>
        <ecNumber evidence="3">2.1.1.77</ecNumber>
    </recommendedName>
    <alternativeName>
        <fullName evidence="11">L-isoaspartyl protein carboxyl methyltransferase</fullName>
    </alternativeName>
    <alternativeName>
        <fullName evidence="9">Protein L-isoaspartyl methyltransferase</fullName>
    </alternativeName>
    <alternativeName>
        <fullName evidence="10">Protein-beta-aspartate methyltransferase</fullName>
    </alternativeName>
</protein>
<dbReference type="InterPro" id="IPR029063">
    <property type="entry name" value="SAM-dependent_MTases_sf"/>
</dbReference>
<dbReference type="PANTHER" id="PTHR11579">
    <property type="entry name" value="PROTEIN-L-ISOASPARTATE O-METHYLTRANSFERASE"/>
    <property type="match status" value="1"/>
</dbReference>
<keyword evidence="7 12" id="KW-0808">Transferase</keyword>
<keyword evidence="6 12" id="KW-0489">Methyltransferase</keyword>
<sequence length="332" mass="37004">MNRIDQAFQHIDRDAFVLREDGSQVTQSTANFAIRSGLEMLDVQEGDRVLEIGTGSGFSGALLSQLVGLRGSVVSVDIEPELTKRARELCKKNNIHNTLFITGDGRDGYDSQKPYDRIIAWTTPPEFPDTWKNQIRENGIIVAPFRVLPIARGTVTVRLRNEGGVLHGEGVSGDGYIMMSSEPVKDISLSGEKIHAGLVGDEDHPVWASSEWMNKEISGQEWAEVFYRSQLETSPFEESGGDIRAYLLGTNPDGFTYAFHPDYGYWIGYSSPGGFAFVCDHEPNQWMISDPEHAGVLKGWWDDWNDLGRPSYEQLQPFFVGNQVKVKLKGGV</sequence>